<evidence type="ECO:0000256" key="7">
    <source>
        <dbReference type="ARBA" id="ARBA00022989"/>
    </source>
</evidence>
<feature type="transmembrane region" description="Helical" evidence="9">
    <location>
        <begin position="369"/>
        <end position="390"/>
    </location>
</feature>
<feature type="transmembrane region" description="Helical" evidence="9">
    <location>
        <begin position="44"/>
        <end position="67"/>
    </location>
</feature>
<accession>A0AAD2CME5</accession>
<dbReference type="EMBL" id="CAKOGP040000535">
    <property type="protein sequence ID" value="CAJ1936007.1"/>
    <property type="molecule type" value="Genomic_DNA"/>
</dbReference>
<dbReference type="InterPro" id="IPR005829">
    <property type="entry name" value="Sugar_transporter_CS"/>
</dbReference>
<evidence type="ECO:0000256" key="2">
    <source>
        <dbReference type="ARBA" id="ARBA00008240"/>
    </source>
</evidence>
<keyword evidence="6" id="KW-0769">Symport</keyword>
<dbReference type="InterPro" id="IPR036259">
    <property type="entry name" value="MFS_trans_sf"/>
</dbReference>
<protein>
    <recommendedName>
        <fullName evidence="10">Major facilitator superfamily (MFS) profile domain-containing protein</fullName>
    </recommendedName>
</protein>
<feature type="transmembrane region" description="Helical" evidence="9">
    <location>
        <begin position="179"/>
        <end position="198"/>
    </location>
</feature>
<feature type="domain" description="Major facilitator superfamily (MFS) profile" evidence="10">
    <location>
        <begin position="6"/>
        <end position="433"/>
    </location>
</feature>
<comment type="subcellular location">
    <subcellularLocation>
        <location evidence="1">Cell membrane</location>
        <topology evidence="1">Multi-pass membrane protein</topology>
    </subcellularLocation>
</comment>
<dbReference type="Pfam" id="PF07690">
    <property type="entry name" value="MFS_1"/>
    <property type="match status" value="1"/>
</dbReference>
<evidence type="ECO:0000256" key="4">
    <source>
        <dbReference type="ARBA" id="ARBA00022475"/>
    </source>
</evidence>
<comment type="similarity">
    <text evidence="2">Belongs to the major facilitator superfamily. Metabolite:H+ Symporter (MHS) family (TC 2.A.1.6) family.</text>
</comment>
<keyword evidence="4" id="KW-1003">Cell membrane</keyword>
<dbReference type="Gene3D" id="1.20.1250.20">
    <property type="entry name" value="MFS general substrate transporter like domains"/>
    <property type="match status" value="2"/>
</dbReference>
<dbReference type="InterPro" id="IPR011701">
    <property type="entry name" value="MFS"/>
</dbReference>
<dbReference type="PROSITE" id="PS00216">
    <property type="entry name" value="SUGAR_TRANSPORT_1"/>
    <property type="match status" value="1"/>
</dbReference>
<feature type="transmembrane region" description="Helical" evidence="9">
    <location>
        <begin position="336"/>
        <end position="357"/>
    </location>
</feature>
<keyword evidence="5 9" id="KW-0812">Transmembrane</keyword>
<feature type="transmembrane region" description="Helical" evidence="9">
    <location>
        <begin position="310"/>
        <end position="330"/>
    </location>
</feature>
<dbReference type="InterPro" id="IPR051084">
    <property type="entry name" value="H+-coupled_symporters"/>
</dbReference>
<dbReference type="GO" id="GO:0005886">
    <property type="term" value="C:plasma membrane"/>
    <property type="evidence" value="ECO:0007669"/>
    <property type="project" value="UniProtKB-SubCell"/>
</dbReference>
<feature type="transmembrane region" description="Helical" evidence="9">
    <location>
        <begin position="402"/>
        <end position="428"/>
    </location>
</feature>
<gene>
    <name evidence="11" type="ORF">CYCCA115_LOCUS5000</name>
</gene>
<feature type="transmembrane region" description="Helical" evidence="9">
    <location>
        <begin position="275"/>
        <end position="298"/>
    </location>
</feature>
<keyword evidence="3" id="KW-0813">Transport</keyword>
<keyword evidence="8 9" id="KW-0472">Membrane</keyword>
<dbReference type="PROSITE" id="PS50850">
    <property type="entry name" value="MFS"/>
    <property type="match status" value="1"/>
</dbReference>
<dbReference type="GO" id="GO:0015293">
    <property type="term" value="F:symporter activity"/>
    <property type="evidence" value="ECO:0007669"/>
    <property type="project" value="UniProtKB-KW"/>
</dbReference>
<dbReference type="PANTHER" id="PTHR43528:SF1">
    <property type="entry name" value="ALPHA-KETOGLUTARATE PERMEASE"/>
    <property type="match status" value="1"/>
</dbReference>
<reference evidence="11" key="1">
    <citation type="submission" date="2023-08" db="EMBL/GenBank/DDBJ databases">
        <authorList>
            <person name="Audoor S."/>
            <person name="Bilcke G."/>
        </authorList>
    </citation>
    <scope>NUCLEOTIDE SEQUENCE</scope>
</reference>
<evidence type="ECO:0000259" key="10">
    <source>
        <dbReference type="PROSITE" id="PS50850"/>
    </source>
</evidence>
<feature type="transmembrane region" description="Helical" evidence="9">
    <location>
        <begin position="79"/>
        <end position="100"/>
    </location>
</feature>
<dbReference type="InterPro" id="IPR020846">
    <property type="entry name" value="MFS_dom"/>
</dbReference>
<dbReference type="Proteomes" id="UP001295423">
    <property type="component" value="Unassembled WGS sequence"/>
</dbReference>
<evidence type="ECO:0000256" key="8">
    <source>
        <dbReference type="ARBA" id="ARBA00023136"/>
    </source>
</evidence>
<dbReference type="SUPFAM" id="SSF103473">
    <property type="entry name" value="MFS general substrate transporter"/>
    <property type="match status" value="1"/>
</dbReference>
<sequence length="478" mass="51850">MHETIKTLAGVAGNVLEWYDFAVFGYFSDILGKVFFPPHQAENVALMEAFAVFGGAFVMRPLGGILMGHLGDLYGSKTALQGSIFLMAVPTFAMGCLPTYAQVGAWSYTLLILVRLLQGLSVGGQLMSSLVFTLEGKPKKHWGLYGSYVMATANFGTLLGGLVGYLIRSNLTEEQLLQYGWRIPFLSGILVSVCGLYLKFYCDGDDEDDATFHHHAATTKRTSPLRLALRPESRRQLLAACLVPMLYSGGFYLCFVWMAIFMADLIPSDPFTTQQAFGINSLSLFVSVCLLFPVAGILSDWYGRRTIMTIGGILSGLGAPFLIMGIAQGYPTMTFASQSILGVSLSFWGAPMMAWLVESFPPENRLTSAAVGYNIGQACVGGVTPALATFLVDRYDDGGGYYLFSTGGVTGFLITALAMISLLGLWVISPQPSLVQLMPLLLPVKNNVDCLKEENSRLLQSMETAETLDSCSSAWPNH</sequence>
<feature type="transmembrane region" description="Helical" evidence="9">
    <location>
        <begin position="237"/>
        <end position="263"/>
    </location>
</feature>
<dbReference type="InterPro" id="IPR005828">
    <property type="entry name" value="MFS_sugar_transport-like"/>
</dbReference>
<evidence type="ECO:0000256" key="1">
    <source>
        <dbReference type="ARBA" id="ARBA00004651"/>
    </source>
</evidence>
<dbReference type="PANTHER" id="PTHR43528">
    <property type="entry name" value="ALPHA-KETOGLUTARATE PERMEASE"/>
    <property type="match status" value="1"/>
</dbReference>
<evidence type="ECO:0000313" key="11">
    <source>
        <dbReference type="EMBL" id="CAJ1936007.1"/>
    </source>
</evidence>
<keyword evidence="7 9" id="KW-1133">Transmembrane helix</keyword>
<evidence type="ECO:0000313" key="12">
    <source>
        <dbReference type="Proteomes" id="UP001295423"/>
    </source>
</evidence>
<dbReference type="AlphaFoldDB" id="A0AAD2CME5"/>
<evidence type="ECO:0000256" key="9">
    <source>
        <dbReference type="SAM" id="Phobius"/>
    </source>
</evidence>
<feature type="transmembrane region" description="Helical" evidence="9">
    <location>
        <begin position="106"/>
        <end position="132"/>
    </location>
</feature>
<evidence type="ECO:0000256" key="5">
    <source>
        <dbReference type="ARBA" id="ARBA00022692"/>
    </source>
</evidence>
<comment type="caution">
    <text evidence="11">The sequence shown here is derived from an EMBL/GenBank/DDBJ whole genome shotgun (WGS) entry which is preliminary data.</text>
</comment>
<name>A0AAD2CME5_9STRA</name>
<keyword evidence="12" id="KW-1185">Reference proteome</keyword>
<proteinExistence type="inferred from homology"/>
<dbReference type="Pfam" id="PF00083">
    <property type="entry name" value="Sugar_tr"/>
    <property type="match status" value="1"/>
</dbReference>
<evidence type="ECO:0000256" key="6">
    <source>
        <dbReference type="ARBA" id="ARBA00022847"/>
    </source>
</evidence>
<evidence type="ECO:0000256" key="3">
    <source>
        <dbReference type="ARBA" id="ARBA00022448"/>
    </source>
</evidence>
<organism evidence="11 12">
    <name type="scientific">Cylindrotheca closterium</name>
    <dbReference type="NCBI Taxonomy" id="2856"/>
    <lineage>
        <taxon>Eukaryota</taxon>
        <taxon>Sar</taxon>
        <taxon>Stramenopiles</taxon>
        <taxon>Ochrophyta</taxon>
        <taxon>Bacillariophyta</taxon>
        <taxon>Bacillariophyceae</taxon>
        <taxon>Bacillariophycidae</taxon>
        <taxon>Bacillariales</taxon>
        <taxon>Bacillariaceae</taxon>
        <taxon>Cylindrotheca</taxon>
    </lineage>
</organism>
<feature type="transmembrane region" description="Helical" evidence="9">
    <location>
        <begin position="144"/>
        <end position="167"/>
    </location>
</feature>